<comment type="pathway">
    <text evidence="1">Porphyrin-containing compound metabolism; protoheme biosynthesis.</text>
</comment>
<accession>A0A381PRN3</accession>
<dbReference type="Gene3D" id="3.40.50.1400">
    <property type="match status" value="2"/>
</dbReference>
<evidence type="ECO:0000256" key="2">
    <source>
        <dbReference type="ARBA" id="ARBA00023004"/>
    </source>
</evidence>
<sequence>MTLEKSADTNLYGNTDQGRRGILVVNLGSPEAPTTAAVRRYLNEFLMDPHVLAMPWVLRRLLVSAIMVNRPRRTARAYQRIWNETGSPLVSLTSSVADGIRQQTGLPVAVAMRYGTPQVDAAIRTLGDVDEIVLMALYPQHADSTRTTTIERVASELSGKRLLVLPPYYNNPDFLSVFGAHVKKHLPASAEHLLFSYHGLPEHHITNADPTGSHCLRTGSCCVTHSIAHDTCYRHQCFSTTRAIGSLIDIDHSQSFQSRLRPGRWLQPSSSQHATTLAQQGVRHLAVVCPAFAVDNLETLEEVGQQLSLTFRKAGGKELILIPALNDEPEWIQVLSKWAGGAIDSFRELSLQ</sequence>
<evidence type="ECO:0000256" key="5">
    <source>
        <dbReference type="ARBA" id="ARBA00023244"/>
    </source>
</evidence>
<dbReference type="CDD" id="cd00419">
    <property type="entry name" value="Ferrochelatase_C"/>
    <property type="match status" value="1"/>
</dbReference>
<evidence type="ECO:0000256" key="3">
    <source>
        <dbReference type="ARBA" id="ARBA00023133"/>
    </source>
</evidence>
<dbReference type="GO" id="GO:0004325">
    <property type="term" value="F:ferrochelatase activity"/>
    <property type="evidence" value="ECO:0007669"/>
    <property type="project" value="InterPro"/>
</dbReference>
<evidence type="ECO:0000256" key="4">
    <source>
        <dbReference type="ARBA" id="ARBA00023239"/>
    </source>
</evidence>
<organism evidence="6">
    <name type="scientific">marine metagenome</name>
    <dbReference type="NCBI Taxonomy" id="408172"/>
    <lineage>
        <taxon>unclassified sequences</taxon>
        <taxon>metagenomes</taxon>
        <taxon>ecological metagenomes</taxon>
    </lineage>
</organism>
<dbReference type="InterPro" id="IPR033644">
    <property type="entry name" value="Ferrochelatase_C"/>
</dbReference>
<proteinExistence type="inferred from homology"/>
<evidence type="ECO:0008006" key="7">
    <source>
        <dbReference type="Google" id="ProtNLM"/>
    </source>
</evidence>
<reference evidence="6" key="1">
    <citation type="submission" date="2018-05" db="EMBL/GenBank/DDBJ databases">
        <authorList>
            <person name="Lanie J.A."/>
            <person name="Ng W.-L."/>
            <person name="Kazmierczak K.M."/>
            <person name="Andrzejewski T.M."/>
            <person name="Davidsen T.M."/>
            <person name="Wayne K.J."/>
            <person name="Tettelin H."/>
            <person name="Glass J.I."/>
            <person name="Rusch D."/>
            <person name="Podicherti R."/>
            <person name="Tsui H.-C.T."/>
            <person name="Winkler M.E."/>
        </authorList>
    </citation>
    <scope>NUCLEOTIDE SEQUENCE</scope>
</reference>
<dbReference type="GO" id="GO:0006783">
    <property type="term" value="P:heme biosynthetic process"/>
    <property type="evidence" value="ECO:0007669"/>
    <property type="project" value="UniProtKB-KW"/>
</dbReference>
<keyword evidence="3" id="KW-0350">Heme biosynthesis</keyword>
<dbReference type="EMBL" id="UINC01001058">
    <property type="protein sequence ID" value="SUZ69294.1"/>
    <property type="molecule type" value="Genomic_DNA"/>
</dbReference>
<keyword evidence="4" id="KW-0456">Lyase</keyword>
<dbReference type="UniPathway" id="UPA00252"/>
<dbReference type="HAMAP" id="MF_00323">
    <property type="entry name" value="Ferrochelatase"/>
    <property type="match status" value="1"/>
</dbReference>
<dbReference type="AlphaFoldDB" id="A0A381PRN3"/>
<dbReference type="CDD" id="cd03411">
    <property type="entry name" value="Ferrochelatase_N"/>
    <property type="match status" value="1"/>
</dbReference>
<keyword evidence="2" id="KW-0408">Iron</keyword>
<name>A0A381PRN3_9ZZZZ</name>
<keyword evidence="5" id="KW-0627">Porphyrin biosynthesis</keyword>
<dbReference type="InterPro" id="IPR033659">
    <property type="entry name" value="Ferrochelatase_N"/>
</dbReference>
<dbReference type="PANTHER" id="PTHR11108:SF1">
    <property type="entry name" value="FERROCHELATASE, MITOCHONDRIAL"/>
    <property type="match status" value="1"/>
</dbReference>
<evidence type="ECO:0000256" key="1">
    <source>
        <dbReference type="ARBA" id="ARBA00004744"/>
    </source>
</evidence>
<dbReference type="InterPro" id="IPR001015">
    <property type="entry name" value="Ferrochelatase"/>
</dbReference>
<dbReference type="PANTHER" id="PTHR11108">
    <property type="entry name" value="FERROCHELATASE"/>
    <property type="match status" value="1"/>
</dbReference>
<dbReference type="Pfam" id="PF00762">
    <property type="entry name" value="Ferrochelatase"/>
    <property type="match status" value="1"/>
</dbReference>
<dbReference type="SUPFAM" id="SSF53800">
    <property type="entry name" value="Chelatase"/>
    <property type="match status" value="1"/>
</dbReference>
<gene>
    <name evidence="6" type="ORF">METZ01_LOCUS22148</name>
</gene>
<evidence type="ECO:0000313" key="6">
    <source>
        <dbReference type="EMBL" id="SUZ69294.1"/>
    </source>
</evidence>
<protein>
    <recommendedName>
        <fullName evidence="7">Ferrochelatase</fullName>
    </recommendedName>
</protein>